<sequence length="165" mass="18774">MTELKAIIIGSGGFLGKLRFSYFFTFPLMRQEITKTAIFGAALDKLTIATLFVNACKAELGIDGEKVAQLEAKYNNINTKTVALKNGEGIPTEGKNRFVFLLLYAFPDSKLLMRLFCFTKCMFKRESFYTVHRSLQQPFNIYARITKFSPKLYPLFPIPFPLTSL</sequence>
<organism evidence="1">
    <name type="scientific">marine sediment metagenome</name>
    <dbReference type="NCBI Taxonomy" id="412755"/>
    <lineage>
        <taxon>unclassified sequences</taxon>
        <taxon>metagenomes</taxon>
        <taxon>ecological metagenomes</taxon>
    </lineage>
</organism>
<dbReference type="AlphaFoldDB" id="X1PX69"/>
<gene>
    <name evidence="1" type="ORF">S12H4_00988</name>
</gene>
<name>X1PX69_9ZZZZ</name>
<accession>X1PX69</accession>
<comment type="caution">
    <text evidence="1">The sequence shown here is derived from an EMBL/GenBank/DDBJ whole genome shotgun (WGS) entry which is preliminary data.</text>
</comment>
<protein>
    <submittedName>
        <fullName evidence="1">Uncharacterized protein</fullName>
    </submittedName>
</protein>
<reference evidence="1" key="1">
    <citation type="journal article" date="2014" name="Front. Microbiol.">
        <title>High frequency of phylogenetically diverse reductive dehalogenase-homologous genes in deep subseafloor sedimentary metagenomes.</title>
        <authorList>
            <person name="Kawai M."/>
            <person name="Futagami T."/>
            <person name="Toyoda A."/>
            <person name="Takaki Y."/>
            <person name="Nishi S."/>
            <person name="Hori S."/>
            <person name="Arai W."/>
            <person name="Tsubouchi T."/>
            <person name="Morono Y."/>
            <person name="Uchiyama I."/>
            <person name="Ito T."/>
            <person name="Fujiyama A."/>
            <person name="Inagaki F."/>
            <person name="Takami H."/>
        </authorList>
    </citation>
    <scope>NUCLEOTIDE SEQUENCE</scope>
    <source>
        <strain evidence="1">Expedition CK06-06</strain>
    </source>
</reference>
<evidence type="ECO:0000313" key="1">
    <source>
        <dbReference type="EMBL" id="GAI60488.1"/>
    </source>
</evidence>
<proteinExistence type="predicted"/>
<dbReference type="EMBL" id="BARW01000167">
    <property type="protein sequence ID" value="GAI60488.1"/>
    <property type="molecule type" value="Genomic_DNA"/>
</dbReference>